<evidence type="ECO:0000313" key="3">
    <source>
        <dbReference type="EMBL" id="TPQ21541.1"/>
    </source>
</evidence>
<evidence type="ECO:0000313" key="4">
    <source>
        <dbReference type="Proteomes" id="UP000317378"/>
    </source>
</evidence>
<keyword evidence="4" id="KW-1185">Reference proteome</keyword>
<dbReference type="InterPro" id="IPR014729">
    <property type="entry name" value="Rossmann-like_a/b/a_fold"/>
</dbReference>
<evidence type="ECO:0000256" key="1">
    <source>
        <dbReference type="ARBA" id="ARBA00008791"/>
    </source>
</evidence>
<dbReference type="InterPro" id="IPR006016">
    <property type="entry name" value="UspA"/>
</dbReference>
<feature type="domain" description="UspA" evidence="2">
    <location>
        <begin position="8"/>
        <end position="142"/>
    </location>
</feature>
<dbReference type="PANTHER" id="PTHR46553:SF3">
    <property type="entry name" value="ADENINE NUCLEOTIDE ALPHA HYDROLASES-LIKE SUPERFAMILY PROTEIN"/>
    <property type="match status" value="1"/>
</dbReference>
<gene>
    <name evidence="3" type="ORF">FGD71_014600</name>
</gene>
<accession>A0A505DN89</accession>
<proteinExistence type="inferred from homology"/>
<comment type="caution">
    <text evidence="3">The sequence shown here is derived from an EMBL/GenBank/DDBJ whole genome shotgun (WGS) entry which is preliminary data.</text>
</comment>
<dbReference type="AlphaFoldDB" id="A0A505DN89"/>
<dbReference type="Gene3D" id="3.40.50.620">
    <property type="entry name" value="HUPs"/>
    <property type="match status" value="2"/>
</dbReference>
<feature type="domain" description="UspA" evidence="2">
    <location>
        <begin position="180"/>
        <end position="304"/>
    </location>
</feature>
<dbReference type="PRINTS" id="PR01438">
    <property type="entry name" value="UNVRSLSTRESS"/>
</dbReference>
<evidence type="ECO:0000259" key="2">
    <source>
        <dbReference type="Pfam" id="PF00582"/>
    </source>
</evidence>
<dbReference type="OrthoDB" id="3174546at2"/>
<protein>
    <submittedName>
        <fullName evidence="3">Universal stress protein</fullName>
    </submittedName>
</protein>
<sequence>MRIMELPLVVGADGSESSLQAVDWAVDEAARHGLPLRLVHASLWERYEGAGLADEPGGPPERGRAEEVVHGAAERVRRRDPHVKCSTDVWPDDAETALLRESRNATALVVGHRGRGQVAEMLLGSVGLAMATRADCPVIVVRGTAESRAGEHGRIVLGVGEATSEETRGSAGPKAEAGTASVRFAFREAGARRSVLVAVRSWRRPAHRTMDHPLLTGEPAHQHEDHAAELLDEALRVLEREHPGIEVHRTLVEGPARKVLLDLATDADLLVVGSRRQPGHVGDQLGRVPHTLLHHADCPVAVVPEWG</sequence>
<dbReference type="SUPFAM" id="SSF52402">
    <property type="entry name" value="Adenine nucleotide alpha hydrolases-like"/>
    <property type="match status" value="2"/>
</dbReference>
<dbReference type="PANTHER" id="PTHR46553">
    <property type="entry name" value="ADENINE NUCLEOTIDE ALPHA HYDROLASES-LIKE SUPERFAMILY PROTEIN"/>
    <property type="match status" value="1"/>
</dbReference>
<reference evidence="3 4" key="1">
    <citation type="submission" date="2019-06" db="EMBL/GenBank/DDBJ databases">
        <title>Streptomyces sporangiiformans sp. nov., a novel actinomycete isolated from soil in Mount Song.</title>
        <authorList>
            <person name="Han L."/>
        </authorList>
    </citation>
    <scope>NUCLEOTIDE SEQUENCE [LARGE SCALE GENOMIC DNA]</scope>
    <source>
        <strain evidence="3 4">NEAU-SSA 1</strain>
    </source>
</reference>
<dbReference type="InterPro" id="IPR006015">
    <property type="entry name" value="Universal_stress_UspA"/>
</dbReference>
<organism evidence="3 4">
    <name type="scientific">Streptomyces sporangiiformans</name>
    <dbReference type="NCBI Taxonomy" id="2315329"/>
    <lineage>
        <taxon>Bacteria</taxon>
        <taxon>Bacillati</taxon>
        <taxon>Actinomycetota</taxon>
        <taxon>Actinomycetes</taxon>
        <taxon>Kitasatosporales</taxon>
        <taxon>Streptomycetaceae</taxon>
        <taxon>Streptomyces</taxon>
    </lineage>
</organism>
<comment type="similarity">
    <text evidence="1">Belongs to the universal stress protein A family.</text>
</comment>
<dbReference type="Pfam" id="PF00582">
    <property type="entry name" value="Usp"/>
    <property type="match status" value="2"/>
</dbReference>
<dbReference type="EMBL" id="VCHX02000117">
    <property type="protein sequence ID" value="TPQ21541.1"/>
    <property type="molecule type" value="Genomic_DNA"/>
</dbReference>
<dbReference type="Proteomes" id="UP000317378">
    <property type="component" value="Unassembled WGS sequence"/>
</dbReference>
<name>A0A505DN89_9ACTN</name>